<reference evidence="1 2" key="1">
    <citation type="submission" date="2015-07" db="EMBL/GenBank/DDBJ databases">
        <title>The genome of Pseudoloma neurophilia, a relevant intracellular parasite of the zebrafish.</title>
        <authorList>
            <person name="Ndikumana S."/>
            <person name="Pelin A."/>
            <person name="Sanders J."/>
            <person name="Corradi N."/>
        </authorList>
    </citation>
    <scope>NUCLEOTIDE SEQUENCE [LARGE SCALE GENOMIC DNA]</scope>
    <source>
        <strain evidence="1 2">MK1</strain>
    </source>
</reference>
<gene>
    <name evidence="1" type="ORF">M153_622000208</name>
</gene>
<dbReference type="Proteomes" id="UP000051530">
    <property type="component" value="Unassembled WGS sequence"/>
</dbReference>
<keyword evidence="2" id="KW-1185">Reference proteome</keyword>
<accession>A0A0R0M2R3</accession>
<dbReference type="AlphaFoldDB" id="A0A0R0M2R3"/>
<proteinExistence type="predicted"/>
<sequence length="53" mass="5907">MSFNMTNKDSKTFIKRINNSLLLSAISCSFSLETTATCGGYCRSSKKVFIFTL</sequence>
<name>A0A0R0M2R3_9MICR</name>
<dbReference type="EMBL" id="LGUB01000236">
    <property type="protein sequence ID" value="KRH93727.1"/>
    <property type="molecule type" value="Genomic_DNA"/>
</dbReference>
<dbReference type="VEuPathDB" id="MicrosporidiaDB:M153_622000208"/>
<protein>
    <submittedName>
        <fullName evidence="1">Uncharacterized protein</fullName>
    </submittedName>
</protein>
<organism evidence="1 2">
    <name type="scientific">Pseudoloma neurophilia</name>
    <dbReference type="NCBI Taxonomy" id="146866"/>
    <lineage>
        <taxon>Eukaryota</taxon>
        <taxon>Fungi</taxon>
        <taxon>Fungi incertae sedis</taxon>
        <taxon>Microsporidia</taxon>
        <taxon>Pseudoloma</taxon>
    </lineage>
</organism>
<comment type="caution">
    <text evidence="1">The sequence shown here is derived from an EMBL/GenBank/DDBJ whole genome shotgun (WGS) entry which is preliminary data.</text>
</comment>
<evidence type="ECO:0000313" key="1">
    <source>
        <dbReference type="EMBL" id="KRH93727.1"/>
    </source>
</evidence>
<evidence type="ECO:0000313" key="2">
    <source>
        <dbReference type="Proteomes" id="UP000051530"/>
    </source>
</evidence>